<dbReference type="PANTHER" id="PTHR34216">
    <property type="match status" value="1"/>
</dbReference>
<comment type="function">
    <text evidence="1">Is involved in generating a small heat-stable compound (Nod), an acylated oligomer of N-acetylglucosamine, that stimulates mitosis in various plant protoplasts.</text>
</comment>
<comment type="similarity">
    <text evidence="2">Belongs to the polysaccharide deacetylase family.</text>
</comment>
<protein>
    <recommendedName>
        <fullName evidence="3">Chitooligosaccharide deacetylase</fullName>
    </recommendedName>
    <alternativeName>
        <fullName evidence="5">Nodulation protein B</fullName>
    </alternativeName>
</protein>
<dbReference type="PANTHER" id="PTHR34216:SF7">
    <property type="entry name" value="POLY-BETA-1,6-N-ACETYL-D-GLUCOSAMINE N-DEACETYLASE"/>
    <property type="match status" value="1"/>
</dbReference>
<dbReference type="SUPFAM" id="SSF88713">
    <property type="entry name" value="Glycoside hydrolase/deacetylase"/>
    <property type="match status" value="1"/>
</dbReference>
<name>A0A2D2CX23_METT3</name>
<evidence type="ECO:0000313" key="7">
    <source>
        <dbReference type="EMBL" id="ATQ67263.1"/>
    </source>
</evidence>
<keyword evidence="4" id="KW-0732">Signal</keyword>
<gene>
    <name evidence="7" type="ORF">CQW49_04665</name>
</gene>
<keyword evidence="8" id="KW-1185">Reference proteome</keyword>
<dbReference type="AlphaFoldDB" id="A0A2D2CX23"/>
<proteinExistence type="inferred from homology"/>
<dbReference type="Gene3D" id="3.20.20.370">
    <property type="entry name" value="Glycoside hydrolase/deacetylase"/>
    <property type="match status" value="1"/>
</dbReference>
<organism evidence="7 8">
    <name type="scientific">Methylosinus trichosporium (strain ATCC 35070 / NCIMB 11131 / UNIQEM 75 / OB3b)</name>
    <dbReference type="NCBI Taxonomy" id="595536"/>
    <lineage>
        <taxon>Bacteria</taxon>
        <taxon>Pseudomonadati</taxon>
        <taxon>Pseudomonadota</taxon>
        <taxon>Alphaproteobacteria</taxon>
        <taxon>Hyphomicrobiales</taxon>
        <taxon>Methylocystaceae</taxon>
        <taxon>Methylosinus</taxon>
    </lineage>
</organism>
<dbReference type="KEGG" id="mtw:CQW49_04665"/>
<evidence type="ECO:0000313" key="8">
    <source>
        <dbReference type="Proteomes" id="UP000230709"/>
    </source>
</evidence>
<accession>A0A2D2CX23</accession>
<dbReference type="GO" id="GO:0005975">
    <property type="term" value="P:carbohydrate metabolic process"/>
    <property type="evidence" value="ECO:0007669"/>
    <property type="project" value="InterPro"/>
</dbReference>
<evidence type="ECO:0000256" key="3">
    <source>
        <dbReference type="ARBA" id="ARBA00020071"/>
    </source>
</evidence>
<dbReference type="InterPro" id="IPR051398">
    <property type="entry name" value="Polysacch_Deacetylase"/>
</dbReference>
<dbReference type="CDD" id="cd10968">
    <property type="entry name" value="CE4_Mlr8448_like_5s"/>
    <property type="match status" value="1"/>
</dbReference>
<evidence type="ECO:0000256" key="4">
    <source>
        <dbReference type="ARBA" id="ARBA00022729"/>
    </source>
</evidence>
<dbReference type="InterPro" id="IPR011330">
    <property type="entry name" value="Glyco_hydro/deAcase_b/a-brl"/>
</dbReference>
<dbReference type="Proteomes" id="UP000230709">
    <property type="component" value="Chromosome"/>
</dbReference>
<dbReference type="STRING" id="595536.GCA_000178815_04227"/>
<dbReference type="GO" id="GO:0016810">
    <property type="term" value="F:hydrolase activity, acting on carbon-nitrogen (but not peptide) bonds"/>
    <property type="evidence" value="ECO:0007669"/>
    <property type="project" value="InterPro"/>
</dbReference>
<reference evidence="8" key="1">
    <citation type="submission" date="2017-10" db="EMBL/GenBank/DDBJ databases">
        <title>Completed PacBio SMRT sequence of Methylosinus trichosporium OB3b reveals presence of a third large plasmid.</title>
        <authorList>
            <person name="Charles T.C."/>
            <person name="Lynch M.D.J."/>
            <person name="Heil J.R."/>
            <person name="Cheng J."/>
        </authorList>
    </citation>
    <scope>NUCLEOTIDE SEQUENCE [LARGE SCALE GENOMIC DNA]</scope>
    <source>
        <strain evidence="8">OB3b</strain>
    </source>
</reference>
<dbReference type="RefSeq" id="WP_003612859.1">
    <property type="nucleotide sequence ID" value="NZ_ADVE02000001.1"/>
</dbReference>
<sequence length="351" mass="38697">MANWRRLAIDAGMAFFHASGAHRLAEPFTRGVGVILTFHSVRPRRDDGFEPNRPIEITPEFFEATLTHLRRRGFEIITLDAALARLREGDSDRAPFAVLSFDDGYRDLAVHALPILEKHQAPFVAYVTAGFADGSARLWWAELEQAIRRLDRIDVVAGGLRIARATTTAALKQAAFADLYARLDACEDDERLRIVAALAAQAGFEPEALTRELCLGWDELRMLARRPLATIGAHTLNHPRLARLARASACEEMAESRRRLRDELGVAAAHFCYPYGNRAAAGEREFALAATLGFESAATTRPGMIFPAHRERLHALPRLSVNGHYQSVAALDILLSGAPFALMNGGRRVAA</sequence>
<dbReference type="InterPro" id="IPR002509">
    <property type="entry name" value="NODB_dom"/>
</dbReference>
<evidence type="ECO:0000256" key="2">
    <source>
        <dbReference type="ARBA" id="ARBA00010973"/>
    </source>
</evidence>
<evidence type="ECO:0000256" key="5">
    <source>
        <dbReference type="ARBA" id="ARBA00032976"/>
    </source>
</evidence>
<feature type="domain" description="NodB homology" evidence="6">
    <location>
        <begin position="94"/>
        <end position="279"/>
    </location>
</feature>
<dbReference type="EMBL" id="CP023737">
    <property type="protein sequence ID" value="ATQ67263.1"/>
    <property type="molecule type" value="Genomic_DNA"/>
</dbReference>
<evidence type="ECO:0000259" key="6">
    <source>
        <dbReference type="Pfam" id="PF01522"/>
    </source>
</evidence>
<evidence type="ECO:0000256" key="1">
    <source>
        <dbReference type="ARBA" id="ARBA00003236"/>
    </source>
</evidence>
<dbReference type="Pfam" id="PF01522">
    <property type="entry name" value="Polysacc_deac_1"/>
    <property type="match status" value="1"/>
</dbReference>